<dbReference type="Gene3D" id="4.10.60.10">
    <property type="entry name" value="Zinc finger, CCHC-type"/>
    <property type="match status" value="2"/>
</dbReference>
<dbReference type="InterPro" id="IPR001878">
    <property type="entry name" value="Znf_CCHC"/>
</dbReference>
<dbReference type="FunFam" id="4.10.60.10:FF:000091">
    <property type="entry name" value="Zinc finger CCHC-type-containing 9"/>
    <property type="match status" value="1"/>
</dbReference>
<dbReference type="SMART" id="SM00343">
    <property type="entry name" value="ZnF_C2HC"/>
    <property type="match status" value="4"/>
</dbReference>
<dbReference type="GO" id="GO:0008270">
    <property type="term" value="F:zinc ion binding"/>
    <property type="evidence" value="ECO:0007669"/>
    <property type="project" value="UniProtKB-KW"/>
</dbReference>
<keyword evidence="4" id="KW-0862">Zinc</keyword>
<evidence type="ECO:0000313" key="8">
    <source>
        <dbReference type="EMBL" id="CDG68778.1"/>
    </source>
</evidence>
<feature type="domain" description="CCHC-type" evidence="7">
    <location>
        <begin position="114"/>
        <end position="129"/>
    </location>
</feature>
<feature type="domain" description="CCHC-type" evidence="7">
    <location>
        <begin position="63"/>
        <end position="78"/>
    </location>
</feature>
<accession>T2M915</accession>
<evidence type="ECO:0000256" key="4">
    <source>
        <dbReference type="ARBA" id="ARBA00022833"/>
    </source>
</evidence>
<evidence type="ECO:0000256" key="2">
    <source>
        <dbReference type="ARBA" id="ARBA00022737"/>
    </source>
</evidence>
<feature type="region of interest" description="Disordered" evidence="6">
    <location>
        <begin position="1"/>
        <end position="51"/>
    </location>
</feature>
<name>T2M915_HYDVU</name>
<evidence type="ECO:0000259" key="7">
    <source>
        <dbReference type="PROSITE" id="PS50158"/>
    </source>
</evidence>
<evidence type="ECO:0000256" key="1">
    <source>
        <dbReference type="ARBA" id="ARBA00022723"/>
    </source>
</evidence>
<evidence type="ECO:0000256" key="6">
    <source>
        <dbReference type="SAM" id="MobiDB-lite"/>
    </source>
</evidence>
<dbReference type="OrthoDB" id="3863715at2759"/>
<evidence type="ECO:0000256" key="3">
    <source>
        <dbReference type="ARBA" id="ARBA00022771"/>
    </source>
</evidence>
<protein>
    <submittedName>
        <fullName evidence="8">Zinc finger CCHC domain-containing protein 9</fullName>
    </submittedName>
</protein>
<sequence length="207" mass="23726">MTRWARGKTNKEQEASSWDELKNGSKEKNTRSMEQNEMKNEVPEWLEKRREARRNRRKKGKACFHCRQPGHRISECPSNASTSVGICFKCGSSEHKITECTAKVKKDEFPFAVCFICKETGHLSSRCPDNPRGLYPDGGGCKFCGSVEHLRRDCPDREVNKKAESSKNRFYKVSNKSVSADAIDESESDHEQQVQDISKKKKKIVMF</sequence>
<reference evidence="8" key="1">
    <citation type="journal article" date="2013" name="Genome Biol. Evol.">
        <title>Punctuated emergences of genetic and phenotypic innovations in eumetazoan, bilaterian, euteleostome, and hominidae ancestors.</title>
        <authorList>
            <person name="Wenger Y."/>
            <person name="Galliot B."/>
        </authorList>
    </citation>
    <scope>NUCLEOTIDE SEQUENCE</scope>
    <source>
        <tissue evidence="8">Whole animals</tissue>
    </source>
</reference>
<feature type="compositionally biased region" description="Basic and acidic residues" evidence="6">
    <location>
        <begin position="9"/>
        <end position="50"/>
    </location>
</feature>
<dbReference type="EMBL" id="HAAD01002546">
    <property type="protein sequence ID" value="CDG68778.1"/>
    <property type="molecule type" value="mRNA"/>
</dbReference>
<dbReference type="GO" id="GO:0003676">
    <property type="term" value="F:nucleic acid binding"/>
    <property type="evidence" value="ECO:0007669"/>
    <property type="project" value="InterPro"/>
</dbReference>
<organism evidence="8">
    <name type="scientific">Hydra vulgaris</name>
    <name type="common">Hydra</name>
    <name type="synonym">Hydra attenuata</name>
    <dbReference type="NCBI Taxonomy" id="6087"/>
    <lineage>
        <taxon>Eukaryota</taxon>
        <taxon>Metazoa</taxon>
        <taxon>Cnidaria</taxon>
        <taxon>Hydrozoa</taxon>
        <taxon>Hydroidolina</taxon>
        <taxon>Anthoathecata</taxon>
        <taxon>Aplanulata</taxon>
        <taxon>Hydridae</taxon>
        <taxon>Hydra</taxon>
    </lineage>
</organism>
<dbReference type="PANTHER" id="PTHR46242:SF1">
    <property type="entry name" value="ZINC FINGER CCHC DOMAIN-CONTAINING PROTEIN 9"/>
    <property type="match status" value="1"/>
</dbReference>
<gene>
    <name evidence="8" type="primary">ZCCHC9</name>
</gene>
<proteinExistence type="evidence at transcript level"/>
<dbReference type="PROSITE" id="PS50158">
    <property type="entry name" value="ZF_CCHC"/>
    <property type="match status" value="2"/>
</dbReference>
<dbReference type="Pfam" id="PF00098">
    <property type="entry name" value="zf-CCHC"/>
    <property type="match status" value="4"/>
</dbReference>
<dbReference type="PANTHER" id="PTHR46242">
    <property type="entry name" value="ZINC FINGER CCHC DOMAIN-CONTAINING PROTEIN 9 ZCCHC9"/>
    <property type="match status" value="1"/>
</dbReference>
<dbReference type="GO" id="GO:0005730">
    <property type="term" value="C:nucleolus"/>
    <property type="evidence" value="ECO:0007669"/>
    <property type="project" value="TreeGrafter"/>
</dbReference>
<dbReference type="InterPro" id="IPR042246">
    <property type="entry name" value="ZCCHC9"/>
</dbReference>
<evidence type="ECO:0000256" key="5">
    <source>
        <dbReference type="PROSITE-ProRule" id="PRU00047"/>
    </source>
</evidence>
<dbReference type="InterPro" id="IPR036875">
    <property type="entry name" value="Znf_CCHC_sf"/>
</dbReference>
<dbReference type="SUPFAM" id="SSF57756">
    <property type="entry name" value="Retrovirus zinc finger-like domains"/>
    <property type="match status" value="2"/>
</dbReference>
<dbReference type="AlphaFoldDB" id="T2M915"/>
<keyword evidence="3 5" id="KW-0863">Zinc-finger</keyword>
<keyword evidence="2" id="KW-0677">Repeat</keyword>
<keyword evidence="1" id="KW-0479">Metal-binding</keyword>